<reference evidence="3" key="1">
    <citation type="submission" date="2017-02" db="EMBL/GenBank/DDBJ databases">
        <authorList>
            <person name="Regsiter A."/>
            <person name="William W."/>
        </authorList>
    </citation>
    <scope>NUCLEOTIDE SEQUENCE</scope>
    <source>
        <strain evidence="3">BdmA 4</strain>
    </source>
</reference>
<dbReference type="SUPFAM" id="SSF51735">
    <property type="entry name" value="NAD(P)-binding Rossmann-fold domains"/>
    <property type="match status" value="1"/>
</dbReference>
<dbReference type="AlphaFoldDB" id="A0A3P3XSC0"/>
<evidence type="ECO:0000313" key="3">
    <source>
        <dbReference type="EMBL" id="SLM18783.1"/>
    </source>
</evidence>
<dbReference type="EMBL" id="FWDO01000005">
    <property type="protein sequence ID" value="SLM18783.1"/>
    <property type="molecule type" value="Genomic_DNA"/>
</dbReference>
<gene>
    <name evidence="3" type="ORF">SPIRO4BDMA_50298</name>
</gene>
<dbReference type="Pfam" id="PF02894">
    <property type="entry name" value="GFO_IDH_MocA_C"/>
    <property type="match status" value="1"/>
</dbReference>
<dbReference type="PANTHER" id="PTHR43249">
    <property type="entry name" value="UDP-N-ACETYL-2-AMINO-2-DEOXY-D-GLUCURONATE OXIDASE"/>
    <property type="match status" value="1"/>
</dbReference>
<feature type="domain" description="Gfo/Idh/MocA-like oxidoreductase N-terminal" evidence="1">
    <location>
        <begin position="3"/>
        <end position="121"/>
    </location>
</feature>
<dbReference type="Gene3D" id="3.30.360.10">
    <property type="entry name" value="Dihydrodipicolinate Reductase, domain 2"/>
    <property type="match status" value="1"/>
</dbReference>
<sequence>MTKIGIIGAGAIASVHIDSYNRLSEHAKVTAVCDTFRQKADGLIAEKALDATVYDDYEKLLADPVIDAVSICLPPNMHCSVAVIALKMGKHVLVEKPMASSLEECDRMIEASRVSGKILSVVSQNRFNTPFARVKNMLDIGVLGSVVYANFESLWWRGQLYYDLWWSGTWEQESGGCFMSHAVHYLDLMHMLFGMPKRVQSVMSNVVHDNSECEDLGFAVFDYGDKLVQFTCSLVSHGERHGISIEGEKGSISIPWAVSASRALPNGFPEEDTAQREKLEQTYHSIPELPLEGHDAQISNFLKAIRNEEPVVVNGSEGRKTLELVMGIYNSSVSGTSFAFPVATDDAFYRKETMVAAMPKFHEKKKSVDNFSTSKITLGSNMGR</sequence>
<proteinExistence type="predicted"/>
<feature type="domain" description="Gfo/Idh/MocA-like oxidoreductase C-terminal" evidence="2">
    <location>
        <begin position="135"/>
        <end position="336"/>
    </location>
</feature>
<dbReference type="PANTHER" id="PTHR43249:SF1">
    <property type="entry name" value="D-GLUCOSIDE 3-DEHYDROGENASE"/>
    <property type="match status" value="1"/>
</dbReference>
<accession>A0A3P3XSC0</accession>
<dbReference type="InterPro" id="IPR000683">
    <property type="entry name" value="Gfo/Idh/MocA-like_OxRdtase_N"/>
</dbReference>
<dbReference type="InterPro" id="IPR052515">
    <property type="entry name" value="Gfo/Idh/MocA_Oxidoreductase"/>
</dbReference>
<evidence type="ECO:0000259" key="2">
    <source>
        <dbReference type="Pfam" id="PF02894"/>
    </source>
</evidence>
<name>A0A3P3XSC0_9SPIR</name>
<dbReference type="GO" id="GO:0000166">
    <property type="term" value="F:nucleotide binding"/>
    <property type="evidence" value="ECO:0007669"/>
    <property type="project" value="InterPro"/>
</dbReference>
<dbReference type="InterPro" id="IPR036291">
    <property type="entry name" value="NAD(P)-bd_dom_sf"/>
</dbReference>
<dbReference type="SUPFAM" id="SSF55347">
    <property type="entry name" value="Glyceraldehyde-3-phosphate dehydrogenase-like, C-terminal domain"/>
    <property type="match status" value="1"/>
</dbReference>
<dbReference type="InterPro" id="IPR004104">
    <property type="entry name" value="Gfo/Idh/MocA-like_OxRdtase_C"/>
</dbReference>
<dbReference type="Gene3D" id="3.40.50.720">
    <property type="entry name" value="NAD(P)-binding Rossmann-like Domain"/>
    <property type="match status" value="1"/>
</dbReference>
<organism evidence="3">
    <name type="scientific">uncultured spirochete</name>
    <dbReference type="NCBI Taxonomy" id="156406"/>
    <lineage>
        <taxon>Bacteria</taxon>
        <taxon>Pseudomonadati</taxon>
        <taxon>Spirochaetota</taxon>
        <taxon>Spirochaetia</taxon>
        <taxon>Spirochaetales</taxon>
        <taxon>environmental samples</taxon>
    </lineage>
</organism>
<protein>
    <submittedName>
        <fullName evidence="3">Oxidoreductase domain protein</fullName>
    </submittedName>
</protein>
<evidence type="ECO:0000259" key="1">
    <source>
        <dbReference type="Pfam" id="PF01408"/>
    </source>
</evidence>
<dbReference type="Pfam" id="PF01408">
    <property type="entry name" value="GFO_IDH_MocA"/>
    <property type="match status" value="1"/>
</dbReference>